<evidence type="ECO:0000256" key="7">
    <source>
        <dbReference type="ARBA" id="ARBA00049244"/>
    </source>
</evidence>
<dbReference type="SMART" id="SM00486">
    <property type="entry name" value="POLBc"/>
    <property type="match status" value="1"/>
</dbReference>
<evidence type="ECO:0000256" key="3">
    <source>
        <dbReference type="ARBA" id="ARBA00022695"/>
    </source>
</evidence>
<dbReference type="GeneID" id="30680870"/>
<dbReference type="SUPFAM" id="SSF53098">
    <property type="entry name" value="Ribonuclease H-like"/>
    <property type="match status" value="1"/>
</dbReference>
<feature type="domain" description="DNA-directed DNA polymerase family B exonuclease" evidence="11">
    <location>
        <begin position="214"/>
        <end position="426"/>
    </location>
</feature>
<evidence type="ECO:0000259" key="10">
    <source>
        <dbReference type="Pfam" id="PF00136"/>
    </source>
</evidence>
<dbReference type="STRING" id="940295.EYM_07485"/>
<dbReference type="PANTHER" id="PTHR10322:SF20">
    <property type="entry name" value="DNA POLYMERASE 1"/>
    <property type="match status" value="1"/>
</dbReference>
<accession>A0A0U3FNZ2</accession>
<dbReference type="Proteomes" id="UP000060778">
    <property type="component" value="Chromosome"/>
</dbReference>
<dbReference type="GO" id="GO:0006261">
    <property type="term" value="P:DNA-templated DNA replication"/>
    <property type="evidence" value="ECO:0007669"/>
    <property type="project" value="TreeGrafter"/>
</dbReference>
<dbReference type="EC" id="2.7.7.7" evidence="8"/>
<dbReference type="AlphaFoldDB" id="A0A0U3FNZ2"/>
<dbReference type="OrthoDB" id="323192at2157"/>
<dbReference type="InterPro" id="IPR006134">
    <property type="entry name" value="DNA-dir_DNA_pol_B_multi_dom"/>
</dbReference>
<keyword evidence="6 8" id="KW-0238">DNA-binding</keyword>
<feature type="region of interest" description="Disordered" evidence="9">
    <location>
        <begin position="1"/>
        <end position="50"/>
    </location>
</feature>
<dbReference type="InterPro" id="IPR017964">
    <property type="entry name" value="DNA-dir_DNA_pol_B_CS"/>
</dbReference>
<dbReference type="InterPro" id="IPR023211">
    <property type="entry name" value="DNA_pol_palm_dom_sf"/>
</dbReference>
<dbReference type="NCBIfam" id="NF004417">
    <property type="entry name" value="PRK05761.1-3"/>
    <property type="match status" value="1"/>
</dbReference>
<dbReference type="PANTHER" id="PTHR10322">
    <property type="entry name" value="DNA POLYMERASE CATALYTIC SUBUNIT"/>
    <property type="match status" value="1"/>
</dbReference>
<evidence type="ECO:0000259" key="11">
    <source>
        <dbReference type="Pfam" id="PF03104"/>
    </source>
</evidence>
<dbReference type="InterPro" id="IPR042087">
    <property type="entry name" value="DNA_pol_B_thumb"/>
</dbReference>
<evidence type="ECO:0000256" key="6">
    <source>
        <dbReference type="ARBA" id="ARBA00023125"/>
    </source>
</evidence>
<name>A0A0U3FNZ2_9CREN</name>
<dbReference type="InterPro" id="IPR006172">
    <property type="entry name" value="DNA-dir_DNA_pol_B"/>
</dbReference>
<evidence type="ECO:0000256" key="1">
    <source>
        <dbReference type="ARBA" id="ARBA00005755"/>
    </source>
</evidence>
<dbReference type="GO" id="GO:0003887">
    <property type="term" value="F:DNA-directed DNA polymerase activity"/>
    <property type="evidence" value="ECO:0007669"/>
    <property type="project" value="UniProtKB-KW"/>
</dbReference>
<dbReference type="Gene3D" id="3.30.342.10">
    <property type="entry name" value="DNA Polymerase, chain B, domain 1"/>
    <property type="match status" value="1"/>
</dbReference>
<evidence type="ECO:0000256" key="8">
    <source>
        <dbReference type="RuleBase" id="RU000442"/>
    </source>
</evidence>
<dbReference type="Gene3D" id="3.30.420.10">
    <property type="entry name" value="Ribonuclease H-like superfamily/Ribonuclease H"/>
    <property type="match status" value="1"/>
</dbReference>
<dbReference type="Pfam" id="PF00136">
    <property type="entry name" value="DNA_pol_B"/>
    <property type="match status" value="1"/>
</dbReference>
<dbReference type="InterPro" id="IPR050240">
    <property type="entry name" value="DNA_pol_type-B"/>
</dbReference>
<dbReference type="PATRIC" id="fig|940295.4.peg.1456"/>
<dbReference type="InterPro" id="IPR012337">
    <property type="entry name" value="RNaseH-like_sf"/>
</dbReference>
<evidence type="ECO:0000256" key="5">
    <source>
        <dbReference type="ARBA" id="ARBA00022932"/>
    </source>
</evidence>
<evidence type="ECO:0000256" key="9">
    <source>
        <dbReference type="SAM" id="MobiDB-lite"/>
    </source>
</evidence>
<evidence type="ECO:0000256" key="2">
    <source>
        <dbReference type="ARBA" id="ARBA00022679"/>
    </source>
</evidence>
<comment type="similarity">
    <text evidence="1 8">Belongs to the DNA polymerase type-B family.</text>
</comment>
<dbReference type="Pfam" id="PF03104">
    <property type="entry name" value="DNA_pol_B_exo1"/>
    <property type="match status" value="1"/>
</dbReference>
<gene>
    <name evidence="12" type="ORF">EYM_07485</name>
</gene>
<keyword evidence="13" id="KW-1185">Reference proteome</keyword>
<dbReference type="RefSeq" id="WP_075050453.1">
    <property type="nucleotide sequence ID" value="NZ_CP006867.1"/>
</dbReference>
<dbReference type="EMBL" id="CP006867">
    <property type="protein sequence ID" value="ALU12047.1"/>
    <property type="molecule type" value="Genomic_DNA"/>
</dbReference>
<dbReference type="Gene3D" id="1.10.132.60">
    <property type="entry name" value="DNA polymerase family B, C-terminal domain"/>
    <property type="match status" value="1"/>
</dbReference>
<feature type="compositionally biased region" description="Basic and acidic residues" evidence="9">
    <location>
        <begin position="36"/>
        <end position="46"/>
    </location>
</feature>
<dbReference type="SUPFAM" id="SSF56672">
    <property type="entry name" value="DNA/RNA polymerases"/>
    <property type="match status" value="1"/>
</dbReference>
<evidence type="ECO:0000256" key="4">
    <source>
        <dbReference type="ARBA" id="ARBA00022705"/>
    </source>
</evidence>
<organism evidence="12 13">
    <name type="scientific">Ignicoccus islandicus DSM 13165</name>
    <dbReference type="NCBI Taxonomy" id="940295"/>
    <lineage>
        <taxon>Archaea</taxon>
        <taxon>Thermoproteota</taxon>
        <taxon>Thermoprotei</taxon>
        <taxon>Desulfurococcales</taxon>
        <taxon>Desulfurococcaceae</taxon>
        <taxon>Ignicoccus</taxon>
    </lineage>
</organism>
<dbReference type="NCBIfam" id="NF004419">
    <property type="entry name" value="PRK05761.1-5"/>
    <property type="match status" value="1"/>
</dbReference>
<dbReference type="InterPro" id="IPR006133">
    <property type="entry name" value="DNA-dir_DNA_pol_B_exonuc"/>
</dbReference>
<dbReference type="GO" id="GO:0000166">
    <property type="term" value="F:nucleotide binding"/>
    <property type="evidence" value="ECO:0007669"/>
    <property type="project" value="InterPro"/>
</dbReference>
<keyword evidence="4 8" id="KW-0235">DNA replication</keyword>
<keyword evidence="2 8" id="KW-0808">Transferase</keyword>
<reference evidence="12 13" key="1">
    <citation type="submission" date="2013-11" db="EMBL/GenBank/DDBJ databases">
        <title>Comparative genomics of Ignicoccus.</title>
        <authorList>
            <person name="Podar M."/>
        </authorList>
    </citation>
    <scope>NUCLEOTIDE SEQUENCE [LARGE SCALE GENOMIC DNA]</scope>
    <source>
        <strain evidence="12 13">DSM 13165</strain>
    </source>
</reference>
<dbReference type="PROSITE" id="PS00116">
    <property type="entry name" value="DNA_POLYMERASE_B"/>
    <property type="match status" value="1"/>
</dbReference>
<protein>
    <recommendedName>
        <fullName evidence="8">DNA polymerase</fullName>
        <ecNumber evidence="8">2.7.7.7</ecNumber>
    </recommendedName>
</protein>
<dbReference type="PRINTS" id="PR00106">
    <property type="entry name" value="DNAPOLB"/>
</dbReference>
<dbReference type="FunFam" id="1.10.287.690:FF:000011">
    <property type="entry name" value="DNA polymerase"/>
    <property type="match status" value="1"/>
</dbReference>
<comment type="catalytic activity">
    <reaction evidence="7 8">
        <text>DNA(n) + a 2'-deoxyribonucleoside 5'-triphosphate = DNA(n+1) + diphosphate</text>
        <dbReference type="Rhea" id="RHEA:22508"/>
        <dbReference type="Rhea" id="RHEA-COMP:17339"/>
        <dbReference type="Rhea" id="RHEA-COMP:17340"/>
        <dbReference type="ChEBI" id="CHEBI:33019"/>
        <dbReference type="ChEBI" id="CHEBI:61560"/>
        <dbReference type="ChEBI" id="CHEBI:173112"/>
        <dbReference type="EC" id="2.7.7.7"/>
    </reaction>
</comment>
<keyword evidence="3 8" id="KW-0548">Nucleotidyltransferase</keyword>
<evidence type="ECO:0000313" key="12">
    <source>
        <dbReference type="EMBL" id="ALU12047.1"/>
    </source>
</evidence>
<keyword evidence="5 8" id="KW-0239">DNA-directed DNA polymerase</keyword>
<dbReference type="KEGG" id="iis:EYM_07485"/>
<dbReference type="Gene3D" id="3.90.1600.10">
    <property type="entry name" value="Palm domain of DNA polymerase"/>
    <property type="match status" value="1"/>
</dbReference>
<feature type="domain" description="DNA-directed DNA polymerase family B multifunctional" evidence="10">
    <location>
        <begin position="517"/>
        <end position="903"/>
    </location>
</feature>
<dbReference type="GO" id="GO:0003677">
    <property type="term" value="F:DNA binding"/>
    <property type="evidence" value="ECO:0007669"/>
    <property type="project" value="UniProtKB-KW"/>
</dbReference>
<dbReference type="InterPro" id="IPR036397">
    <property type="entry name" value="RNaseH_sf"/>
</dbReference>
<dbReference type="InterPro" id="IPR043502">
    <property type="entry name" value="DNA/RNA_pol_sf"/>
</dbReference>
<sequence>MKKRKHRGPTLFDFIKSNNQENCRDKNSKKGLSKGSDVKKDSDGNGDKFSIGHNEVSGLLIGLKRNVETKHQEKARLNKNVTLTMLLNNNDESSGRNYSILTREMPDVIPGESYYLLQVTYDGNLGKAVLLMYDEKRHEIRKWVDTYGHKPYFLTDLEPQEVRRLGITKNSSFAGMDVIERYDLLNKKILRLTKIYTTDPLAVRELRDKVPRAWEAKIKYHDNYTYDLGLIPLLPYMVTKNGILPVPHKVSPEEIEKINEAFKGESDEFKKLAIAWIPIFEVPPPNVRVLAIDIEVFTPSLGRVPDATKAPYPITSVALASNDGMKKVLVLIRNNMKLTEEQIRKLSEQDIEIEFFDSERALVIELLRVIRKYPILLTYNGDNFDLQYIYNRALLLGIPENMIPIKKTSDYFTINHGIHIDLYKFYDINAIKTYAFGNKYKEVNLDAVASALLGEHKVSITKPISELEYDELVIYNFRDAKLTLQLFSFNSYLPWKLIVLISRISKLGVEEVTRKQISAWIKNLFFWEHRRRRYLIPNREDIIKLKGEVRSSATIKGKRYQGAFVFEPVVGVFFNVLVLDFASLYPTIIKKYNISYETVNEEGCTKYVEAPEVGHKICQEREGITALIVGLLRDYRVKIYKRKAKDKSLSDQMREWYNTVQAAMKVYINASYGVLGAESFELYCPPAAESITAFGRYAIRSTMRYTMEKGIPILYGDTDSMFLWSPSEEILKDIINWVQKEFGLEIEVDKVYRFVAFTGLKKNYIGVYPDGSIDVKGLLGKKRHTPQFLKEAFSNVIEMIKRIETPEDLVETRERIKDLVQQLYVNLRKQYYNLDEVAFHMQLTKGLNEYNKNVPQHVKAARMLLKFGVNVAPGDVISFVKVKGAEGVKPVQLAKLTELDLEKYYEAIDSTLSQILKAFSIDNSQLSGTSKLAAFLVK</sequence>
<dbReference type="CDD" id="cd05783">
    <property type="entry name" value="DNA_polB_B1_exo"/>
    <property type="match status" value="1"/>
</dbReference>
<proteinExistence type="inferred from homology"/>
<dbReference type="Gene3D" id="1.10.287.690">
    <property type="entry name" value="Helix hairpin bin"/>
    <property type="match status" value="1"/>
</dbReference>
<evidence type="ECO:0000313" key="13">
    <source>
        <dbReference type="Proteomes" id="UP000060778"/>
    </source>
</evidence>